<evidence type="ECO:0000313" key="2">
    <source>
        <dbReference type="Proteomes" id="UP001165423"/>
    </source>
</evidence>
<dbReference type="Proteomes" id="UP001165423">
    <property type="component" value="Unassembled WGS sequence"/>
</dbReference>
<sequence length="187" mass="19942">MTKEKLAAKAAPTTAPHTGAPATAGAVLLLRDIAFADAAALLARYGLRLAHAADGAPIPGSYWGEPEAGIVGNVVHARGDTPVHSLLHEAAHLIVLPPERRAAVHTDATDSIEEEDAVLVLQALLADEIPGAGRNRILEDMDAWGYTFRLGSARAYFEHDADGAWAWLAGRGLVDDRRRLRPPKAQR</sequence>
<proteinExistence type="predicted"/>
<comment type="caution">
    <text evidence="1">The sequence shown here is derived from an EMBL/GenBank/DDBJ whole genome shotgun (WGS) entry which is preliminary data.</text>
</comment>
<gene>
    <name evidence="1" type="ORF">MQC88_04135</name>
</gene>
<organism evidence="1 2">
    <name type="scientific">Cognatiluteimonas sedimenti</name>
    <dbReference type="NCBI Taxonomy" id="2927791"/>
    <lineage>
        <taxon>Bacteria</taxon>
        <taxon>Pseudomonadati</taxon>
        <taxon>Pseudomonadota</taxon>
        <taxon>Gammaproteobacteria</taxon>
        <taxon>Lysobacterales</taxon>
        <taxon>Lysobacteraceae</taxon>
        <taxon>Cognatiluteimonas</taxon>
    </lineage>
</organism>
<evidence type="ECO:0008006" key="3">
    <source>
        <dbReference type="Google" id="ProtNLM"/>
    </source>
</evidence>
<dbReference type="RefSeq" id="WP_243319341.1">
    <property type="nucleotide sequence ID" value="NZ_JALGCL010000001.1"/>
</dbReference>
<dbReference type="EMBL" id="JALGCL010000001">
    <property type="protein sequence ID" value="MCJ0825150.1"/>
    <property type="molecule type" value="Genomic_DNA"/>
</dbReference>
<name>A0ABT0A2E5_9GAMM</name>
<reference evidence="1 2" key="1">
    <citation type="submission" date="2022-03" db="EMBL/GenBank/DDBJ databases">
        <title>Luteimonas soily sp. nov., a novel bacterium isolated from the soil.</title>
        <authorList>
            <person name="Zhang X."/>
        </authorList>
    </citation>
    <scope>NUCLEOTIDE SEQUENCE [LARGE SCALE GENOMIC DNA]</scope>
    <source>
        <strain evidence="1 2">50</strain>
    </source>
</reference>
<evidence type="ECO:0000313" key="1">
    <source>
        <dbReference type="EMBL" id="MCJ0825150.1"/>
    </source>
</evidence>
<keyword evidence="2" id="KW-1185">Reference proteome</keyword>
<accession>A0ABT0A2E5</accession>
<protein>
    <recommendedName>
        <fullName evidence="3">IrrE N-terminal-like domain-containing protein</fullName>
    </recommendedName>
</protein>